<evidence type="ECO:0000313" key="5">
    <source>
        <dbReference type="Proteomes" id="UP000630936"/>
    </source>
</evidence>
<dbReference type="GO" id="GO:0046513">
    <property type="term" value="P:ceramide biosynthetic process"/>
    <property type="evidence" value="ECO:0007669"/>
    <property type="project" value="TreeGrafter"/>
</dbReference>
<keyword evidence="2" id="KW-0472">Membrane</keyword>
<feature type="transmembrane region" description="Helical" evidence="2">
    <location>
        <begin position="198"/>
        <end position="221"/>
    </location>
</feature>
<name>A0A918Q1P1_9ACTN</name>
<feature type="region of interest" description="Disordered" evidence="1">
    <location>
        <begin position="105"/>
        <end position="128"/>
    </location>
</feature>
<evidence type="ECO:0000256" key="1">
    <source>
        <dbReference type="SAM" id="MobiDB-lite"/>
    </source>
</evidence>
<dbReference type="RefSeq" id="WP_190122912.1">
    <property type="nucleotide sequence ID" value="NZ_BMWG01000005.1"/>
</dbReference>
<keyword evidence="2" id="KW-0812">Transmembrane</keyword>
<dbReference type="Pfam" id="PF00487">
    <property type="entry name" value="FA_desaturase"/>
    <property type="match status" value="1"/>
</dbReference>
<evidence type="ECO:0000313" key="4">
    <source>
        <dbReference type="EMBL" id="GGZ29244.1"/>
    </source>
</evidence>
<sequence>MPDTPTAPLWRHTPRDALLLAFSVAQFAVTILLAEGWDTAHTAGRSAAFVLLTAMTAYNIIVVSHLFTHVPWFTSHRLNALVSVLNSANIGQSVQTYHLTHVRNHHRFNNDAKGPDGTTRDTSSTYRDGVDGEHTPLLPYALGGALDSLADRARESLYVTRLWRVGERETALLPLVSRREPRRTRELRQVRADRAAHCLSLALFAAVSWQWTLFCYLPAFFTALTVVNVQNYYRHYGADPADRAADSVSHYGRLYNLLAFNDGYHQEHHLSPATHWSGLPAVRERHRALLDARPRIVSPVPAVLGFLHRRRPHLHHRGASAGGTP</sequence>
<evidence type="ECO:0000256" key="2">
    <source>
        <dbReference type="SAM" id="Phobius"/>
    </source>
</evidence>
<dbReference type="GO" id="GO:0016020">
    <property type="term" value="C:membrane"/>
    <property type="evidence" value="ECO:0007669"/>
    <property type="project" value="GOC"/>
</dbReference>
<feature type="transmembrane region" description="Helical" evidence="2">
    <location>
        <begin position="46"/>
        <end position="67"/>
    </location>
</feature>
<dbReference type="Proteomes" id="UP000630936">
    <property type="component" value="Unassembled WGS sequence"/>
</dbReference>
<comment type="caution">
    <text evidence="4">The sequence shown here is derived from an EMBL/GenBank/DDBJ whole genome shotgun (WGS) entry which is preliminary data.</text>
</comment>
<accession>A0A918Q1P1</accession>
<proteinExistence type="predicted"/>
<feature type="transmembrane region" description="Helical" evidence="2">
    <location>
        <begin position="17"/>
        <end position="34"/>
    </location>
</feature>
<reference evidence="4" key="1">
    <citation type="journal article" date="2014" name="Int. J. Syst. Evol. Microbiol.">
        <title>Complete genome sequence of Corynebacterium casei LMG S-19264T (=DSM 44701T), isolated from a smear-ripened cheese.</title>
        <authorList>
            <consortium name="US DOE Joint Genome Institute (JGI-PGF)"/>
            <person name="Walter F."/>
            <person name="Albersmeier A."/>
            <person name="Kalinowski J."/>
            <person name="Ruckert C."/>
        </authorList>
    </citation>
    <scope>NUCLEOTIDE SEQUENCE</scope>
    <source>
        <strain evidence="4">JCM 4988</strain>
    </source>
</reference>
<dbReference type="InterPro" id="IPR005804">
    <property type="entry name" value="FA_desaturase_dom"/>
</dbReference>
<keyword evidence="2" id="KW-1133">Transmembrane helix</keyword>
<dbReference type="PANTHER" id="PTHR12879:SF8">
    <property type="entry name" value="SPHINGOLIPID DELTA(4)-DESATURASE DES1"/>
    <property type="match status" value="1"/>
</dbReference>
<evidence type="ECO:0000259" key="3">
    <source>
        <dbReference type="Pfam" id="PF00487"/>
    </source>
</evidence>
<feature type="domain" description="Fatty acid desaturase" evidence="3">
    <location>
        <begin position="49"/>
        <end position="292"/>
    </location>
</feature>
<reference evidence="4" key="2">
    <citation type="submission" date="2020-09" db="EMBL/GenBank/DDBJ databases">
        <authorList>
            <person name="Sun Q."/>
            <person name="Ohkuma M."/>
        </authorList>
    </citation>
    <scope>NUCLEOTIDE SEQUENCE</scope>
    <source>
        <strain evidence="4">JCM 4988</strain>
    </source>
</reference>
<dbReference type="PANTHER" id="PTHR12879">
    <property type="entry name" value="SPHINGOLIPID DELTA 4 DESATURASE/C-4 HYDROXYLASE PROTEIN DES2"/>
    <property type="match status" value="1"/>
</dbReference>
<protein>
    <recommendedName>
        <fullName evidence="3">Fatty acid desaturase domain-containing protein</fullName>
    </recommendedName>
</protein>
<dbReference type="EMBL" id="BMWG01000005">
    <property type="protein sequence ID" value="GGZ29244.1"/>
    <property type="molecule type" value="Genomic_DNA"/>
</dbReference>
<organism evidence="4 5">
    <name type="scientific">Streptomyces inusitatus</name>
    <dbReference type="NCBI Taxonomy" id="68221"/>
    <lineage>
        <taxon>Bacteria</taxon>
        <taxon>Bacillati</taxon>
        <taxon>Actinomycetota</taxon>
        <taxon>Actinomycetes</taxon>
        <taxon>Kitasatosporales</taxon>
        <taxon>Streptomycetaceae</taxon>
        <taxon>Streptomyces</taxon>
    </lineage>
</organism>
<keyword evidence="5" id="KW-1185">Reference proteome</keyword>
<gene>
    <name evidence="4" type="ORF">GCM10010387_23240</name>
</gene>
<dbReference type="GO" id="GO:0042284">
    <property type="term" value="F:sphingolipid delta-4 desaturase activity"/>
    <property type="evidence" value="ECO:0007669"/>
    <property type="project" value="TreeGrafter"/>
</dbReference>
<dbReference type="AlphaFoldDB" id="A0A918Q1P1"/>